<dbReference type="Proteomes" id="UP001183410">
    <property type="component" value="Unassembled WGS sequence"/>
</dbReference>
<proteinExistence type="predicted"/>
<reference evidence="2" key="1">
    <citation type="submission" date="2023-07" db="EMBL/GenBank/DDBJ databases">
        <title>30 novel species of actinomycetes from the DSMZ collection.</title>
        <authorList>
            <person name="Nouioui I."/>
        </authorList>
    </citation>
    <scope>NUCLEOTIDE SEQUENCE [LARGE SCALE GENOMIC DNA]</scope>
    <source>
        <strain evidence="2">DSM 44915</strain>
    </source>
</reference>
<dbReference type="RefSeq" id="WP_311670597.1">
    <property type="nucleotide sequence ID" value="NZ_JAVREO010000028.1"/>
</dbReference>
<evidence type="ECO:0000313" key="2">
    <source>
        <dbReference type="Proteomes" id="UP001183410"/>
    </source>
</evidence>
<gene>
    <name evidence="1" type="ORF">RM844_30095</name>
</gene>
<protein>
    <submittedName>
        <fullName evidence="1">Uncharacterized protein</fullName>
    </submittedName>
</protein>
<sequence length="224" mass="25670">MAGASGWDARLGWAHGLIADERARREAALARLAEERARDQAAGDRFNALLRETRSNYAAPGVREAFAGWQAAKARVLPDALWSRSRADDIRHWPGLPYALLYLEWEARHPREWTRHAKKWGTKERLLRDLAVPEHATPVRAKLTDLVELAVQRPYRCKDRGYVGVARAVDSADLRDRLTAAARTANPWARRQAGYVRWLLDHPGLPNTRHVWRRWNDTEHDAPD</sequence>
<keyword evidence="2" id="KW-1185">Reference proteome</keyword>
<name>A0ABU2K0D2_9ACTN</name>
<accession>A0ABU2K0D2</accession>
<dbReference type="EMBL" id="JAVREO010000028">
    <property type="protein sequence ID" value="MDT0270532.1"/>
    <property type="molecule type" value="Genomic_DNA"/>
</dbReference>
<comment type="caution">
    <text evidence="1">The sequence shown here is derived from an EMBL/GenBank/DDBJ whole genome shotgun (WGS) entry which is preliminary data.</text>
</comment>
<organism evidence="1 2">
    <name type="scientific">Streptomyces chisholmiae</name>
    <dbReference type="NCBI Taxonomy" id="3075540"/>
    <lineage>
        <taxon>Bacteria</taxon>
        <taxon>Bacillati</taxon>
        <taxon>Actinomycetota</taxon>
        <taxon>Actinomycetes</taxon>
        <taxon>Kitasatosporales</taxon>
        <taxon>Streptomycetaceae</taxon>
        <taxon>Streptomyces</taxon>
    </lineage>
</organism>
<evidence type="ECO:0000313" key="1">
    <source>
        <dbReference type="EMBL" id="MDT0270532.1"/>
    </source>
</evidence>